<sequence>MLGCFLPCLDNRCSDDSTPDLDPVLLISGIGGSIMNSKMKKFGFQTRVWVRILFSDLEFKKKVLSVYNPKTGYTESLAKDTELVVPDDDYGLYAIDILDPSLLIKCLHVTEVYQFHDMIDMLVGCGYKKGTTLFGFGYDFRQSNRIDKSMEGLKVKLETAYKASGGKKINIISHSMGGLLLSCFMSLHNDVFTKYVNKWICIACPFQGAPGCINDSLLTGLQFVDGLESYFFVSRWTMHQLLVECPSIYEMLPNPKFNWKKQPEILVWRKHSEDGETSVDLDSYGPTESITLFKDALRHNELDYDGKTVALPFNMAILRWASVTRQVFNNAKLPEGVHFYNIYGTSFDTPYDVCYGSKESPITDLSDVCHAMPQYSYVDGDGTVPAESAEADGFEAVERVGVAASHRGLLKDERVLSLIQKWLGVEKKSNKHSKTSKVADASSNKPMNCV</sequence>
<dbReference type="PANTHER" id="PTHR11440">
    <property type="entry name" value="LECITHIN-CHOLESTEROL ACYLTRANSFERASE-RELATED"/>
    <property type="match status" value="1"/>
</dbReference>
<evidence type="ECO:0000313" key="2">
    <source>
        <dbReference type="Proteomes" id="UP000796880"/>
    </source>
</evidence>
<proteinExistence type="predicted"/>
<dbReference type="GO" id="GO:0006629">
    <property type="term" value="P:lipid metabolic process"/>
    <property type="evidence" value="ECO:0007669"/>
    <property type="project" value="InterPro"/>
</dbReference>
<dbReference type="OrthoDB" id="190846at2759"/>
<dbReference type="Pfam" id="PF02450">
    <property type="entry name" value="LCAT"/>
    <property type="match status" value="1"/>
</dbReference>
<comment type="caution">
    <text evidence="1">The sequence shown here is derived from an EMBL/GenBank/DDBJ whole genome shotgun (WGS) entry which is preliminary data.</text>
</comment>
<accession>A0A8K0MP40</accession>
<gene>
    <name evidence="1" type="ORF">FNV43_RR02928</name>
</gene>
<dbReference type="AlphaFoldDB" id="A0A8K0MP40"/>
<reference evidence="1" key="1">
    <citation type="submission" date="2020-03" db="EMBL/GenBank/DDBJ databases">
        <title>A high-quality chromosome-level genome assembly of a woody plant with both climbing and erect habits, Rhamnella rubrinervis.</title>
        <authorList>
            <person name="Lu Z."/>
            <person name="Yang Y."/>
            <person name="Zhu X."/>
            <person name="Sun Y."/>
        </authorList>
    </citation>
    <scope>NUCLEOTIDE SEQUENCE</scope>
    <source>
        <strain evidence="1">BYM</strain>
        <tissue evidence="1">Leaf</tissue>
    </source>
</reference>
<dbReference type="SUPFAM" id="SSF53474">
    <property type="entry name" value="alpha/beta-Hydrolases"/>
    <property type="match status" value="1"/>
</dbReference>
<evidence type="ECO:0000313" key="1">
    <source>
        <dbReference type="EMBL" id="KAF3452495.1"/>
    </source>
</evidence>
<dbReference type="Proteomes" id="UP000796880">
    <property type="component" value="Unassembled WGS sequence"/>
</dbReference>
<name>A0A8K0MP40_9ROSA</name>
<dbReference type="EMBL" id="VOIH02000002">
    <property type="protein sequence ID" value="KAF3452495.1"/>
    <property type="molecule type" value="Genomic_DNA"/>
</dbReference>
<dbReference type="GO" id="GO:0008374">
    <property type="term" value="F:O-acyltransferase activity"/>
    <property type="evidence" value="ECO:0007669"/>
    <property type="project" value="InterPro"/>
</dbReference>
<dbReference type="InterPro" id="IPR029058">
    <property type="entry name" value="AB_hydrolase_fold"/>
</dbReference>
<keyword evidence="2" id="KW-1185">Reference proteome</keyword>
<protein>
    <submittedName>
        <fullName evidence="1">Uncharacterized protein</fullName>
    </submittedName>
</protein>
<organism evidence="1 2">
    <name type="scientific">Rhamnella rubrinervis</name>
    <dbReference type="NCBI Taxonomy" id="2594499"/>
    <lineage>
        <taxon>Eukaryota</taxon>
        <taxon>Viridiplantae</taxon>
        <taxon>Streptophyta</taxon>
        <taxon>Embryophyta</taxon>
        <taxon>Tracheophyta</taxon>
        <taxon>Spermatophyta</taxon>
        <taxon>Magnoliopsida</taxon>
        <taxon>eudicotyledons</taxon>
        <taxon>Gunneridae</taxon>
        <taxon>Pentapetalae</taxon>
        <taxon>rosids</taxon>
        <taxon>fabids</taxon>
        <taxon>Rosales</taxon>
        <taxon>Rhamnaceae</taxon>
        <taxon>rhamnoid group</taxon>
        <taxon>Rhamneae</taxon>
        <taxon>Rhamnella</taxon>
    </lineage>
</organism>
<dbReference type="Gene3D" id="3.40.50.1820">
    <property type="entry name" value="alpha/beta hydrolase"/>
    <property type="match status" value="1"/>
</dbReference>
<dbReference type="InterPro" id="IPR003386">
    <property type="entry name" value="LACT/PDAT_acylTrfase"/>
</dbReference>